<reference evidence="4" key="2">
    <citation type="submission" date="2021-04" db="EMBL/GenBank/DDBJ databases">
        <authorList>
            <person name="Gilroy R."/>
        </authorList>
    </citation>
    <scope>NUCLEOTIDE SEQUENCE</scope>
    <source>
        <strain evidence="4">USAMLcec2-132</strain>
    </source>
</reference>
<dbReference type="GO" id="GO:0016747">
    <property type="term" value="F:acyltransferase activity, transferring groups other than amino-acyl groups"/>
    <property type="evidence" value="ECO:0007669"/>
    <property type="project" value="InterPro"/>
</dbReference>
<dbReference type="PANTHER" id="PTHR43877">
    <property type="entry name" value="AMINOALKYLPHOSPHONATE N-ACETYLTRANSFERASE-RELATED-RELATED"/>
    <property type="match status" value="1"/>
</dbReference>
<dbReference type="SUPFAM" id="SSF55729">
    <property type="entry name" value="Acyl-CoA N-acyltransferases (Nat)"/>
    <property type="match status" value="1"/>
</dbReference>
<protein>
    <submittedName>
        <fullName evidence="4">GNAT family N-acetyltransferase</fullName>
    </submittedName>
</protein>
<evidence type="ECO:0000313" key="5">
    <source>
        <dbReference type="Proteomes" id="UP000823891"/>
    </source>
</evidence>
<evidence type="ECO:0000256" key="1">
    <source>
        <dbReference type="ARBA" id="ARBA00022679"/>
    </source>
</evidence>
<dbReference type="InterPro" id="IPR050832">
    <property type="entry name" value="Bact_Acetyltransf"/>
</dbReference>
<dbReference type="InterPro" id="IPR016181">
    <property type="entry name" value="Acyl_CoA_acyltransferase"/>
</dbReference>
<keyword evidence="1" id="KW-0808">Transferase</keyword>
<reference evidence="4" key="1">
    <citation type="journal article" date="2021" name="PeerJ">
        <title>Extensive microbial diversity within the chicken gut microbiome revealed by metagenomics and culture.</title>
        <authorList>
            <person name="Gilroy R."/>
            <person name="Ravi A."/>
            <person name="Getino M."/>
            <person name="Pursley I."/>
            <person name="Horton D.L."/>
            <person name="Alikhan N.F."/>
            <person name="Baker D."/>
            <person name="Gharbi K."/>
            <person name="Hall N."/>
            <person name="Watson M."/>
            <person name="Adriaenssens E.M."/>
            <person name="Foster-Nyarko E."/>
            <person name="Jarju S."/>
            <person name="Secka A."/>
            <person name="Antonio M."/>
            <person name="Oren A."/>
            <person name="Chaudhuri R.R."/>
            <person name="La Ragione R."/>
            <person name="Hildebrand F."/>
            <person name="Pallen M.J."/>
        </authorList>
    </citation>
    <scope>NUCLEOTIDE SEQUENCE</scope>
    <source>
        <strain evidence="4">USAMLcec2-132</strain>
    </source>
</reference>
<proteinExistence type="predicted"/>
<name>A0A9D2NHE4_9FIRM</name>
<dbReference type="PANTHER" id="PTHR43877:SF2">
    <property type="entry name" value="AMINOALKYLPHOSPHONATE N-ACETYLTRANSFERASE-RELATED"/>
    <property type="match status" value="1"/>
</dbReference>
<gene>
    <name evidence="4" type="ORF">H9761_16285</name>
</gene>
<dbReference type="Gene3D" id="3.40.630.30">
    <property type="match status" value="1"/>
</dbReference>
<dbReference type="CDD" id="cd04301">
    <property type="entry name" value="NAT_SF"/>
    <property type="match status" value="1"/>
</dbReference>
<dbReference type="Pfam" id="PF00583">
    <property type="entry name" value="Acetyltransf_1"/>
    <property type="match status" value="1"/>
</dbReference>
<comment type="caution">
    <text evidence="4">The sequence shown here is derived from an EMBL/GenBank/DDBJ whole genome shotgun (WGS) entry which is preliminary data.</text>
</comment>
<dbReference type="InterPro" id="IPR000182">
    <property type="entry name" value="GNAT_dom"/>
</dbReference>
<evidence type="ECO:0000313" key="4">
    <source>
        <dbReference type="EMBL" id="HJC25233.1"/>
    </source>
</evidence>
<evidence type="ECO:0000256" key="2">
    <source>
        <dbReference type="ARBA" id="ARBA00023315"/>
    </source>
</evidence>
<accession>A0A9D2NHE4</accession>
<feature type="domain" description="N-acetyltransferase" evidence="3">
    <location>
        <begin position="1"/>
        <end position="174"/>
    </location>
</feature>
<dbReference type="AlphaFoldDB" id="A0A9D2NHE4"/>
<sequence length="180" mass="19951">MEIRKAAEKDVAAVADIYDRLHTLEEAGGCVIGWQRGVYPTRKTAEDALACDELFVLEEEGRILAAMRINQEQVPEYANVSWSFEAEPEEILVMHTLVVDPAEKGRGLGGRMIGFYEDSARRQGCSCLRIDTNEKNVAARAMYRHLGYREAGITPCVFNGIEGVGLVCLEKSLRADGKRG</sequence>
<keyword evidence="2" id="KW-0012">Acyltransferase</keyword>
<dbReference type="EMBL" id="DWWS01000058">
    <property type="protein sequence ID" value="HJC25233.1"/>
    <property type="molecule type" value="Genomic_DNA"/>
</dbReference>
<dbReference type="Proteomes" id="UP000823891">
    <property type="component" value="Unassembled WGS sequence"/>
</dbReference>
<evidence type="ECO:0000259" key="3">
    <source>
        <dbReference type="PROSITE" id="PS51186"/>
    </source>
</evidence>
<organism evidence="4 5">
    <name type="scientific">Candidatus Eisenbergiella merdavium</name>
    <dbReference type="NCBI Taxonomy" id="2838551"/>
    <lineage>
        <taxon>Bacteria</taxon>
        <taxon>Bacillati</taxon>
        <taxon>Bacillota</taxon>
        <taxon>Clostridia</taxon>
        <taxon>Lachnospirales</taxon>
        <taxon>Lachnospiraceae</taxon>
        <taxon>Eisenbergiella</taxon>
    </lineage>
</organism>
<dbReference type="PROSITE" id="PS51186">
    <property type="entry name" value="GNAT"/>
    <property type="match status" value="1"/>
</dbReference>